<feature type="region of interest" description="Disordered" evidence="2">
    <location>
        <begin position="1"/>
        <end position="83"/>
    </location>
</feature>
<feature type="compositionally biased region" description="Basic and acidic residues" evidence="2">
    <location>
        <begin position="21"/>
        <end position="37"/>
    </location>
</feature>
<feature type="region of interest" description="Disordered" evidence="2">
    <location>
        <begin position="400"/>
        <end position="500"/>
    </location>
</feature>
<gene>
    <name evidence="4" type="ORF">TTHERM_00801280</name>
</gene>
<dbReference type="InterPro" id="IPR013087">
    <property type="entry name" value="Znf_C2H2_type"/>
</dbReference>
<dbReference type="KEGG" id="tet:TTHERM_00801280"/>
<feature type="region of interest" description="Disordered" evidence="2">
    <location>
        <begin position="132"/>
        <end position="174"/>
    </location>
</feature>
<dbReference type="GeneID" id="7843048"/>
<feature type="compositionally biased region" description="Polar residues" evidence="2">
    <location>
        <begin position="52"/>
        <end position="81"/>
    </location>
</feature>
<dbReference type="GO" id="GO:0008270">
    <property type="term" value="F:zinc ion binding"/>
    <property type="evidence" value="ECO:0007669"/>
    <property type="project" value="UniProtKB-KW"/>
</dbReference>
<keyword evidence="1" id="KW-0863">Zinc-finger</keyword>
<feature type="domain" description="C2H2-type" evidence="3">
    <location>
        <begin position="111"/>
        <end position="139"/>
    </location>
</feature>
<protein>
    <submittedName>
        <fullName evidence="4">Zinc finger, C2H2 type family protein</fullName>
    </submittedName>
</protein>
<keyword evidence="1" id="KW-0479">Metal-binding</keyword>
<reference evidence="5" key="1">
    <citation type="journal article" date="2006" name="PLoS Biol.">
        <title>Macronuclear genome sequence of the ciliate Tetrahymena thermophila, a model eukaryote.</title>
        <authorList>
            <person name="Eisen J.A."/>
            <person name="Coyne R.S."/>
            <person name="Wu M."/>
            <person name="Wu D."/>
            <person name="Thiagarajan M."/>
            <person name="Wortman J.R."/>
            <person name="Badger J.H."/>
            <person name="Ren Q."/>
            <person name="Amedeo P."/>
            <person name="Jones K.M."/>
            <person name="Tallon L.J."/>
            <person name="Delcher A.L."/>
            <person name="Salzberg S.L."/>
            <person name="Silva J.C."/>
            <person name="Haas B.J."/>
            <person name="Majoros W.H."/>
            <person name="Farzad M."/>
            <person name="Carlton J.M."/>
            <person name="Smith R.K. Jr."/>
            <person name="Garg J."/>
            <person name="Pearlman R.E."/>
            <person name="Karrer K.M."/>
            <person name="Sun L."/>
            <person name="Manning G."/>
            <person name="Elde N.C."/>
            <person name="Turkewitz A.P."/>
            <person name="Asai D.J."/>
            <person name="Wilkes D.E."/>
            <person name="Wang Y."/>
            <person name="Cai H."/>
            <person name="Collins K."/>
            <person name="Stewart B.A."/>
            <person name="Lee S.R."/>
            <person name="Wilamowska K."/>
            <person name="Weinberg Z."/>
            <person name="Ruzzo W.L."/>
            <person name="Wloga D."/>
            <person name="Gaertig J."/>
            <person name="Frankel J."/>
            <person name="Tsao C.-C."/>
            <person name="Gorovsky M.A."/>
            <person name="Keeling P.J."/>
            <person name="Waller R.F."/>
            <person name="Patron N.J."/>
            <person name="Cherry J.M."/>
            <person name="Stover N.A."/>
            <person name="Krieger C.J."/>
            <person name="del Toro C."/>
            <person name="Ryder H.F."/>
            <person name="Williamson S.C."/>
            <person name="Barbeau R.A."/>
            <person name="Hamilton E.P."/>
            <person name="Orias E."/>
        </authorList>
    </citation>
    <scope>NUCLEOTIDE SEQUENCE [LARGE SCALE GENOMIC DNA]</scope>
    <source>
        <strain evidence="5">SB210</strain>
    </source>
</reference>
<name>Q235H3_TETTS</name>
<dbReference type="PROSITE" id="PS00028">
    <property type="entry name" value="ZINC_FINGER_C2H2_1"/>
    <property type="match status" value="1"/>
</dbReference>
<feature type="compositionally biased region" description="Acidic residues" evidence="2">
    <location>
        <begin position="403"/>
        <end position="432"/>
    </location>
</feature>
<evidence type="ECO:0000313" key="5">
    <source>
        <dbReference type="Proteomes" id="UP000009168"/>
    </source>
</evidence>
<dbReference type="InParanoid" id="Q235H3"/>
<dbReference type="EMBL" id="GG662763">
    <property type="protein sequence ID" value="EAR92130.1"/>
    <property type="molecule type" value="Genomic_DNA"/>
</dbReference>
<dbReference type="PROSITE" id="PS50157">
    <property type="entry name" value="ZINC_FINGER_C2H2_2"/>
    <property type="match status" value="1"/>
</dbReference>
<feature type="compositionally biased region" description="Basic and acidic residues" evidence="2">
    <location>
        <begin position="151"/>
        <end position="174"/>
    </location>
</feature>
<dbReference type="Proteomes" id="UP000009168">
    <property type="component" value="Unassembled WGS sequence"/>
</dbReference>
<organism evidence="4 5">
    <name type="scientific">Tetrahymena thermophila (strain SB210)</name>
    <dbReference type="NCBI Taxonomy" id="312017"/>
    <lineage>
        <taxon>Eukaryota</taxon>
        <taxon>Sar</taxon>
        <taxon>Alveolata</taxon>
        <taxon>Ciliophora</taxon>
        <taxon>Intramacronucleata</taxon>
        <taxon>Oligohymenophorea</taxon>
        <taxon>Hymenostomatida</taxon>
        <taxon>Tetrahymenina</taxon>
        <taxon>Tetrahymenidae</taxon>
        <taxon>Tetrahymena</taxon>
    </lineage>
</organism>
<keyword evidence="5" id="KW-1185">Reference proteome</keyword>
<evidence type="ECO:0000313" key="4">
    <source>
        <dbReference type="EMBL" id="EAR92130.1"/>
    </source>
</evidence>
<feature type="compositionally biased region" description="Polar residues" evidence="2">
    <location>
        <begin position="1"/>
        <end position="12"/>
    </location>
</feature>
<dbReference type="AlphaFoldDB" id="Q235H3"/>
<dbReference type="RefSeq" id="XP_001012375.1">
    <property type="nucleotide sequence ID" value="XM_001012375.3"/>
</dbReference>
<dbReference type="HOGENOM" id="CLU_545763_0_0_1"/>
<evidence type="ECO:0000256" key="2">
    <source>
        <dbReference type="SAM" id="MobiDB-lite"/>
    </source>
</evidence>
<feature type="compositionally biased region" description="Acidic residues" evidence="2">
    <location>
        <begin position="38"/>
        <end position="51"/>
    </location>
</feature>
<feature type="compositionally biased region" description="Low complexity" evidence="2">
    <location>
        <begin position="440"/>
        <end position="474"/>
    </location>
</feature>
<accession>Q235H3</accession>
<keyword evidence="1" id="KW-0862">Zinc</keyword>
<evidence type="ECO:0000256" key="1">
    <source>
        <dbReference type="PROSITE-ProRule" id="PRU00042"/>
    </source>
</evidence>
<dbReference type="eggNOG" id="ENOG502SVDB">
    <property type="taxonomic scope" value="Eukaryota"/>
</dbReference>
<evidence type="ECO:0000259" key="3">
    <source>
        <dbReference type="PROSITE" id="PS50157"/>
    </source>
</evidence>
<feature type="compositionally biased region" description="Basic and acidic residues" evidence="2">
    <location>
        <begin position="477"/>
        <end position="486"/>
    </location>
</feature>
<proteinExistence type="predicted"/>
<sequence>MSSSELDSSQQIGHPIKKKVCRDEDKNKNDTDIKEEYQDQDISDDEGEDLDSNSQKKQNSTNKSLDGQQIGNERSTEQSNGIKKLEIKSTYTYHMNNPNHIITNEPNDVEWECFDCNKKYKSYPAFYTHNKIKHNGNPPERYKIPRPLDSISKDRGRPKADTSTKQKFTDKDQKQHNLEDQIYEFLAKAGANDDQDNKIIRQYLNEPVNYIEAMPSFNLQDSNIQDNIQQIKKEIVKLIDLVMQYDDFQYIDPMELSDPQESEINLFNLKYLIQHYKQNNLINDFSLISIFISWIGKELRQDSYQEICLILIAYFTQYQNELKKLAKIAPDTRRDLLEKIHKFREYRYFLLAQQFKLFNDQTIFDFIGLFKIWIVFWIEQIYGDGIKVNTFSNKQEAPIILGSDEDEDNFDEDDDNDNEEDAAEENEDEDDDTNRKISKQKSNQNKKQNNSQKKNQQSKNNNNELENPENQLKQKNIQKEHIERNETNLGMTKVQVEEEA</sequence>